<evidence type="ECO:0000313" key="4">
    <source>
        <dbReference type="Proteomes" id="UP001056855"/>
    </source>
</evidence>
<feature type="region of interest" description="Disordered" evidence="2">
    <location>
        <begin position="1"/>
        <end position="21"/>
    </location>
</feature>
<keyword evidence="1" id="KW-0175">Coiled coil</keyword>
<evidence type="ECO:0000313" key="3">
    <source>
        <dbReference type="EMBL" id="UTF52156.1"/>
    </source>
</evidence>
<dbReference type="AlphaFoldDB" id="A0A9E7N7B5"/>
<dbReference type="Proteomes" id="UP001056855">
    <property type="component" value="Chromosome"/>
</dbReference>
<dbReference type="KEGG" id="sawl:NGM29_10110"/>
<name>A0A9E7N7B5_9EURY</name>
<feature type="coiled-coil region" evidence="1">
    <location>
        <begin position="124"/>
        <end position="186"/>
    </location>
</feature>
<keyword evidence="4" id="KW-1185">Reference proteome</keyword>
<gene>
    <name evidence="3" type="ORF">NGM29_10110</name>
</gene>
<dbReference type="Gene3D" id="1.10.287.1490">
    <property type="match status" value="1"/>
</dbReference>
<evidence type="ECO:0008006" key="5">
    <source>
        <dbReference type="Google" id="ProtNLM"/>
    </source>
</evidence>
<sequence>MASENHEDGAVSFALPADVNDWIDEEADRRGETRAAFCRQLLSATHAVTTDDAGSDGEGLDEDRIEPGDSVDSETLQSELEEQRTEFVDHVEDVRERVVQVKREADGKAPEEHDHDEYADRSAVEALDEDLETVAERLSAFEDRTDALSSLEADLEDLSKTVDSGFENFEDVLEHVLETTDELERRSTTLATAVLDLRERRDFLAAQERRRLEAERLQRAASRLGIQTATCAACSTAVSMGLLTEPTCPHCDTQFADVSKKRSFLGSHTLETGDPPALEPAAHAAVDTDETASVFETVEADAEPSDDDRRSVDRGESE</sequence>
<feature type="compositionally biased region" description="Basic and acidic residues" evidence="2">
    <location>
        <begin position="307"/>
        <end position="318"/>
    </location>
</feature>
<feature type="region of interest" description="Disordered" evidence="2">
    <location>
        <begin position="295"/>
        <end position="318"/>
    </location>
</feature>
<feature type="compositionally biased region" description="Acidic residues" evidence="2">
    <location>
        <begin position="53"/>
        <end position="72"/>
    </location>
</feature>
<dbReference type="EMBL" id="CP100355">
    <property type="protein sequence ID" value="UTF52156.1"/>
    <property type="molecule type" value="Genomic_DNA"/>
</dbReference>
<reference evidence="3" key="1">
    <citation type="submission" date="2022-06" db="EMBL/GenBank/DDBJ databases">
        <title>Diverse halophilic archaea isolated from saline environments.</title>
        <authorList>
            <person name="Cui H.-L."/>
        </authorList>
    </citation>
    <scope>NUCLEOTIDE SEQUENCE</scope>
    <source>
        <strain evidence="3">WLHS1</strain>
    </source>
</reference>
<feature type="region of interest" description="Disordered" evidence="2">
    <location>
        <begin position="44"/>
        <end position="84"/>
    </location>
</feature>
<dbReference type="RefSeq" id="WP_254155960.1">
    <property type="nucleotide sequence ID" value="NZ_CP100355.1"/>
</dbReference>
<proteinExistence type="predicted"/>
<evidence type="ECO:0000256" key="2">
    <source>
        <dbReference type="SAM" id="MobiDB-lite"/>
    </source>
</evidence>
<evidence type="ECO:0000256" key="1">
    <source>
        <dbReference type="SAM" id="Coils"/>
    </source>
</evidence>
<protein>
    <recommendedName>
        <fullName evidence="5">CopG family transcriptional regulator</fullName>
    </recommendedName>
</protein>
<dbReference type="GeneID" id="73290402"/>
<accession>A0A9E7N7B5</accession>
<organism evidence="3 4">
    <name type="scientific">Natronosalvus rutilus</name>
    <dbReference type="NCBI Taxonomy" id="2953753"/>
    <lineage>
        <taxon>Archaea</taxon>
        <taxon>Methanobacteriati</taxon>
        <taxon>Methanobacteriota</taxon>
        <taxon>Stenosarchaea group</taxon>
        <taxon>Halobacteria</taxon>
        <taxon>Halobacteriales</taxon>
        <taxon>Natrialbaceae</taxon>
        <taxon>Natronosalvus</taxon>
    </lineage>
</organism>